<keyword evidence="6 8" id="KW-0315">Glutamine amidotransferase</keyword>
<sequence>MCGISGIVGPGADRGKLMEMVKTQNHRGPDFTGIWEDSGEVSLGHNRLSIVDLSEAANQPFHSDDDRYHLVFNGEIYNYLEIRTVLEDFFVFNTASDTEVLLKAWIHWGESCLDRFNGMFAFAIWDQQEKSLFAARDRFGVKPFYYHHSSDTLSFASEIPALFANGIEKIPNQSVWAGFFAHGTYGLPNETFWQGIHQLPAGHLLHWKDGVLNLKQWYDFVGRVKALVGTSHEDEEKYITELLKDSIKLRFRADVPVGFNLSGGLDSSTLLALVSDAFPHNSEIEAFTFYTADERYDELPWVEEMMKDRPYPLNKCLISAAEIPALTNTISKLQVEPFGGVPTLAYGKVFEAARKKGILVLLDGQGSDEAWAGYDYYFKKGGSLVQGVKSSPVKADALSKDFQSKSGNSAHPQPFDDRLLNLQYRDLFYTKIPRALRFNDRMSMAYSTELREPFLDYRLVEYVFSRPTEFKVKDGIQKWLLRKIAGNYLGDNISLAPKRPLQTPQREWLGTELQVWAGEQIQWLGENTDWFDVEILDKYWKEYIAGDRDNSFYIWQWINAAAILK</sequence>
<dbReference type="CDD" id="cd01991">
    <property type="entry name" value="Asn_synthase_B_C"/>
    <property type="match status" value="1"/>
</dbReference>
<evidence type="ECO:0000256" key="5">
    <source>
        <dbReference type="ARBA" id="ARBA00022840"/>
    </source>
</evidence>
<dbReference type="Gene3D" id="3.40.50.620">
    <property type="entry name" value="HUPs"/>
    <property type="match status" value="1"/>
</dbReference>
<dbReference type="Proteomes" id="UP000248882">
    <property type="component" value="Unassembled WGS sequence"/>
</dbReference>
<organism evidence="11 12">
    <name type="scientific">Algoriphagus chordae</name>
    <dbReference type="NCBI Taxonomy" id="237019"/>
    <lineage>
        <taxon>Bacteria</taxon>
        <taxon>Pseudomonadati</taxon>
        <taxon>Bacteroidota</taxon>
        <taxon>Cytophagia</taxon>
        <taxon>Cytophagales</taxon>
        <taxon>Cyclobacteriaceae</taxon>
        <taxon>Algoriphagus</taxon>
    </lineage>
</organism>
<evidence type="ECO:0000256" key="9">
    <source>
        <dbReference type="PIRSR" id="PIRSR001589-2"/>
    </source>
</evidence>
<proteinExistence type="inferred from homology"/>
<dbReference type="GO" id="GO:0006529">
    <property type="term" value="P:asparagine biosynthetic process"/>
    <property type="evidence" value="ECO:0007669"/>
    <property type="project" value="UniProtKB-KW"/>
</dbReference>
<dbReference type="EMBL" id="QKZT01000023">
    <property type="protein sequence ID" value="PZX47679.1"/>
    <property type="molecule type" value="Genomic_DNA"/>
</dbReference>
<comment type="caution">
    <text evidence="11">The sequence shown here is derived from an EMBL/GenBank/DDBJ whole genome shotgun (WGS) entry which is preliminary data.</text>
</comment>
<dbReference type="InterPro" id="IPR029055">
    <property type="entry name" value="Ntn_hydrolases_N"/>
</dbReference>
<dbReference type="PIRSF" id="PIRSF001589">
    <property type="entry name" value="Asn_synthetase_glu-h"/>
    <property type="match status" value="1"/>
</dbReference>
<dbReference type="GO" id="GO:0005829">
    <property type="term" value="C:cytosol"/>
    <property type="evidence" value="ECO:0007669"/>
    <property type="project" value="TreeGrafter"/>
</dbReference>
<dbReference type="CDD" id="cd00712">
    <property type="entry name" value="AsnB"/>
    <property type="match status" value="1"/>
</dbReference>
<dbReference type="PROSITE" id="PS51278">
    <property type="entry name" value="GATASE_TYPE_2"/>
    <property type="match status" value="1"/>
</dbReference>
<keyword evidence="5 9" id="KW-0067">ATP-binding</keyword>
<name>A0A2W7R0T2_9BACT</name>
<dbReference type="PANTHER" id="PTHR43284">
    <property type="entry name" value="ASPARAGINE SYNTHETASE (GLUTAMINE-HYDROLYZING)"/>
    <property type="match status" value="1"/>
</dbReference>
<dbReference type="NCBIfam" id="TIGR01536">
    <property type="entry name" value="asn_synth_AEB"/>
    <property type="match status" value="1"/>
</dbReference>
<feature type="active site" description="For GATase activity" evidence="8">
    <location>
        <position position="2"/>
    </location>
</feature>
<dbReference type="OrthoDB" id="9763290at2"/>
<dbReference type="InterPro" id="IPR001962">
    <property type="entry name" value="Asn_synthase"/>
</dbReference>
<dbReference type="EC" id="6.3.5.4" evidence="3"/>
<keyword evidence="8" id="KW-0061">Asparagine biosynthesis</keyword>
<reference evidence="11 12" key="1">
    <citation type="submission" date="2018-06" db="EMBL/GenBank/DDBJ databases">
        <title>Genomic Encyclopedia of Archaeal and Bacterial Type Strains, Phase II (KMG-II): from individual species to whole genera.</title>
        <authorList>
            <person name="Goeker M."/>
        </authorList>
    </citation>
    <scope>NUCLEOTIDE SEQUENCE [LARGE SCALE GENOMIC DNA]</scope>
    <source>
        <strain evidence="11 12">DSM 19830</strain>
    </source>
</reference>
<feature type="domain" description="Glutamine amidotransferase type-2" evidence="10">
    <location>
        <begin position="2"/>
        <end position="210"/>
    </location>
</feature>
<dbReference type="PANTHER" id="PTHR43284:SF1">
    <property type="entry name" value="ASPARAGINE SYNTHETASE"/>
    <property type="match status" value="1"/>
</dbReference>
<dbReference type="InterPro" id="IPR006426">
    <property type="entry name" value="Asn_synth_AEB"/>
</dbReference>
<feature type="binding site" evidence="9">
    <location>
        <position position="97"/>
    </location>
    <ligand>
        <name>L-glutamine</name>
        <dbReference type="ChEBI" id="CHEBI:58359"/>
    </ligand>
</feature>
<evidence type="ECO:0000256" key="4">
    <source>
        <dbReference type="ARBA" id="ARBA00022741"/>
    </source>
</evidence>
<dbReference type="InterPro" id="IPR017932">
    <property type="entry name" value="GATase_2_dom"/>
</dbReference>
<dbReference type="InterPro" id="IPR014729">
    <property type="entry name" value="Rossmann-like_a/b/a_fold"/>
</dbReference>
<dbReference type="AlphaFoldDB" id="A0A2W7R0T2"/>
<keyword evidence="8" id="KW-0028">Amino-acid biosynthesis</keyword>
<evidence type="ECO:0000256" key="1">
    <source>
        <dbReference type="ARBA" id="ARBA00005187"/>
    </source>
</evidence>
<protein>
    <recommendedName>
        <fullName evidence="3">asparagine synthase (glutamine-hydrolyzing)</fullName>
        <ecNumber evidence="3">6.3.5.4</ecNumber>
    </recommendedName>
</protein>
<evidence type="ECO:0000256" key="3">
    <source>
        <dbReference type="ARBA" id="ARBA00012737"/>
    </source>
</evidence>
<dbReference type="InterPro" id="IPR033738">
    <property type="entry name" value="AsnB_N"/>
</dbReference>
<evidence type="ECO:0000256" key="2">
    <source>
        <dbReference type="ARBA" id="ARBA00005752"/>
    </source>
</evidence>
<comment type="pathway">
    <text evidence="1">Amino-acid biosynthesis; L-asparagine biosynthesis; L-asparagine from L-aspartate (L-Gln route): step 1/1.</text>
</comment>
<dbReference type="GO" id="GO:0005524">
    <property type="term" value="F:ATP binding"/>
    <property type="evidence" value="ECO:0007669"/>
    <property type="project" value="UniProtKB-KW"/>
</dbReference>
<comment type="similarity">
    <text evidence="2">Belongs to the asparagine synthetase family.</text>
</comment>
<evidence type="ECO:0000256" key="8">
    <source>
        <dbReference type="PIRSR" id="PIRSR001589-1"/>
    </source>
</evidence>
<dbReference type="Pfam" id="PF00733">
    <property type="entry name" value="Asn_synthase"/>
    <property type="match status" value="1"/>
</dbReference>
<dbReference type="GO" id="GO:0004066">
    <property type="term" value="F:asparagine synthase (glutamine-hydrolyzing) activity"/>
    <property type="evidence" value="ECO:0007669"/>
    <property type="project" value="UniProtKB-EC"/>
</dbReference>
<evidence type="ECO:0000256" key="7">
    <source>
        <dbReference type="ARBA" id="ARBA00048741"/>
    </source>
</evidence>
<evidence type="ECO:0000259" key="10">
    <source>
        <dbReference type="PROSITE" id="PS51278"/>
    </source>
</evidence>
<dbReference type="InterPro" id="IPR051786">
    <property type="entry name" value="ASN_synthetase/amidase"/>
</dbReference>
<keyword evidence="4 9" id="KW-0547">Nucleotide-binding</keyword>
<comment type="catalytic activity">
    <reaction evidence="7">
        <text>L-aspartate + L-glutamine + ATP + H2O = L-asparagine + L-glutamate + AMP + diphosphate + H(+)</text>
        <dbReference type="Rhea" id="RHEA:12228"/>
        <dbReference type="ChEBI" id="CHEBI:15377"/>
        <dbReference type="ChEBI" id="CHEBI:15378"/>
        <dbReference type="ChEBI" id="CHEBI:29985"/>
        <dbReference type="ChEBI" id="CHEBI:29991"/>
        <dbReference type="ChEBI" id="CHEBI:30616"/>
        <dbReference type="ChEBI" id="CHEBI:33019"/>
        <dbReference type="ChEBI" id="CHEBI:58048"/>
        <dbReference type="ChEBI" id="CHEBI:58359"/>
        <dbReference type="ChEBI" id="CHEBI:456215"/>
        <dbReference type="EC" id="6.3.5.4"/>
    </reaction>
</comment>
<dbReference type="SUPFAM" id="SSF52402">
    <property type="entry name" value="Adenine nucleotide alpha hydrolases-like"/>
    <property type="match status" value="1"/>
</dbReference>
<dbReference type="Gene3D" id="3.60.20.10">
    <property type="entry name" value="Glutamine Phosphoribosylpyrophosphate, subunit 1, domain 1"/>
    <property type="match status" value="1"/>
</dbReference>
<accession>A0A2W7R0T2</accession>
<dbReference type="SUPFAM" id="SSF56235">
    <property type="entry name" value="N-terminal nucleophile aminohydrolases (Ntn hydrolases)"/>
    <property type="match status" value="1"/>
</dbReference>
<evidence type="ECO:0000313" key="11">
    <source>
        <dbReference type="EMBL" id="PZX47679.1"/>
    </source>
</evidence>
<evidence type="ECO:0000313" key="12">
    <source>
        <dbReference type="Proteomes" id="UP000248882"/>
    </source>
</evidence>
<gene>
    <name evidence="11" type="ORF">LV85_03869</name>
</gene>
<keyword evidence="12" id="KW-1185">Reference proteome</keyword>
<dbReference type="Pfam" id="PF13537">
    <property type="entry name" value="GATase_7"/>
    <property type="match status" value="1"/>
</dbReference>
<dbReference type="RefSeq" id="WP_111322529.1">
    <property type="nucleotide sequence ID" value="NZ_QKZT01000023.1"/>
</dbReference>
<evidence type="ECO:0000256" key="6">
    <source>
        <dbReference type="ARBA" id="ARBA00022962"/>
    </source>
</evidence>